<dbReference type="InterPro" id="IPR013249">
    <property type="entry name" value="RNA_pol_sigma70_r4_t2"/>
</dbReference>
<evidence type="ECO:0000256" key="3">
    <source>
        <dbReference type="ARBA" id="ARBA00023015"/>
    </source>
</evidence>
<accession>A0ABT2J5R4</accession>
<dbReference type="PROSITE" id="PS01063">
    <property type="entry name" value="SIGMA70_ECF"/>
    <property type="match status" value="1"/>
</dbReference>
<dbReference type="NCBIfam" id="NF006089">
    <property type="entry name" value="PRK08241.1"/>
    <property type="match status" value="1"/>
</dbReference>
<evidence type="ECO:0000259" key="10">
    <source>
        <dbReference type="Pfam" id="PF12680"/>
    </source>
</evidence>
<dbReference type="SUPFAM" id="SSF88659">
    <property type="entry name" value="Sigma3 and sigma4 domains of RNA polymerase sigma factors"/>
    <property type="match status" value="1"/>
</dbReference>
<dbReference type="InterPro" id="IPR014305">
    <property type="entry name" value="RNA_pol_sigma-G_actinobac"/>
</dbReference>
<comment type="similarity">
    <text evidence="1 7">Belongs to the sigma-70 factor family. ECF subfamily.</text>
</comment>
<keyword evidence="12" id="KW-1185">Reference proteome</keyword>
<dbReference type="InterPro" id="IPR014284">
    <property type="entry name" value="RNA_pol_sigma-70_dom"/>
</dbReference>
<dbReference type="EMBL" id="JAFFZE010000006">
    <property type="protein sequence ID" value="MCT2582835.1"/>
    <property type="molecule type" value="Genomic_DNA"/>
</dbReference>
<protein>
    <recommendedName>
        <fullName evidence="7">RNA polymerase sigma factor</fullName>
    </recommendedName>
</protein>
<dbReference type="PANTHER" id="PTHR43133:SF65">
    <property type="entry name" value="ECF RNA POLYMERASE SIGMA FACTOR SIGG"/>
    <property type="match status" value="1"/>
</dbReference>
<evidence type="ECO:0000259" key="8">
    <source>
        <dbReference type="Pfam" id="PF04542"/>
    </source>
</evidence>
<dbReference type="Gene3D" id="1.10.1740.10">
    <property type="match status" value="1"/>
</dbReference>
<keyword evidence="11" id="KW-0808">Transferase</keyword>
<dbReference type="InterPro" id="IPR007627">
    <property type="entry name" value="RNA_pol_sigma70_r2"/>
</dbReference>
<dbReference type="InterPro" id="IPR013325">
    <property type="entry name" value="RNA_pol_sigma_r2"/>
</dbReference>
<dbReference type="SUPFAM" id="SSF88946">
    <property type="entry name" value="Sigma2 domain of RNA polymerase sigma factors"/>
    <property type="match status" value="1"/>
</dbReference>
<dbReference type="Proteomes" id="UP001156441">
    <property type="component" value="Unassembled WGS sequence"/>
</dbReference>
<evidence type="ECO:0000313" key="12">
    <source>
        <dbReference type="Proteomes" id="UP001156441"/>
    </source>
</evidence>
<keyword evidence="4 7" id="KW-0731">Sigma factor</keyword>
<dbReference type="InterPro" id="IPR037401">
    <property type="entry name" value="SnoaL-like"/>
</dbReference>
<dbReference type="SUPFAM" id="SSF54427">
    <property type="entry name" value="NTF2-like"/>
    <property type="match status" value="1"/>
</dbReference>
<dbReference type="NCBIfam" id="TIGR02937">
    <property type="entry name" value="sigma70-ECF"/>
    <property type="match status" value="1"/>
</dbReference>
<evidence type="ECO:0000259" key="9">
    <source>
        <dbReference type="Pfam" id="PF08281"/>
    </source>
</evidence>
<evidence type="ECO:0000256" key="4">
    <source>
        <dbReference type="ARBA" id="ARBA00023082"/>
    </source>
</evidence>
<feature type="domain" description="RNA polymerase sigma factor 70 region 4 type 2" evidence="9">
    <location>
        <begin position="120"/>
        <end position="171"/>
    </location>
</feature>
<evidence type="ECO:0000256" key="7">
    <source>
        <dbReference type="RuleBase" id="RU000716"/>
    </source>
</evidence>
<proteinExistence type="inferred from homology"/>
<evidence type="ECO:0000256" key="6">
    <source>
        <dbReference type="ARBA" id="ARBA00023163"/>
    </source>
</evidence>
<name>A0ABT2J5R4_9PSEU</name>
<evidence type="ECO:0000313" key="11">
    <source>
        <dbReference type="EMBL" id="MCT2582835.1"/>
    </source>
</evidence>
<dbReference type="GO" id="GO:0003899">
    <property type="term" value="F:DNA-directed RNA polymerase activity"/>
    <property type="evidence" value="ECO:0007669"/>
    <property type="project" value="UniProtKB-EC"/>
</dbReference>
<evidence type="ECO:0000256" key="5">
    <source>
        <dbReference type="ARBA" id="ARBA00023125"/>
    </source>
</evidence>
<dbReference type="InterPro" id="IPR039425">
    <property type="entry name" value="RNA_pol_sigma-70-like"/>
</dbReference>
<keyword evidence="3 7" id="KW-0805">Transcription regulation</keyword>
<dbReference type="RefSeq" id="WP_260190169.1">
    <property type="nucleotide sequence ID" value="NZ_JAFFZE010000006.1"/>
</dbReference>
<gene>
    <name evidence="11" type="ORF">JT362_06845</name>
</gene>
<comment type="caution">
    <text evidence="11">The sequence shown here is derived from an EMBL/GenBank/DDBJ whole genome shotgun (WGS) entry which is preliminary data.</text>
</comment>
<dbReference type="InterPro" id="IPR000838">
    <property type="entry name" value="RNA_pol_sigma70_ECF_CS"/>
</dbReference>
<dbReference type="Pfam" id="PF08281">
    <property type="entry name" value="Sigma70_r4_2"/>
    <property type="match status" value="1"/>
</dbReference>
<reference evidence="11 12" key="1">
    <citation type="submission" date="2021-02" db="EMBL/GenBank/DDBJ databases">
        <title>Actinophytocola xerophila sp. nov., isolated from soil of cotton cropping field.</title>
        <authorList>
            <person name="Huang R."/>
            <person name="Chen X."/>
            <person name="Ge X."/>
            <person name="Liu W."/>
        </authorList>
    </citation>
    <scope>NUCLEOTIDE SEQUENCE [LARGE SCALE GENOMIC DNA]</scope>
    <source>
        <strain evidence="11 12">S1-96</strain>
    </source>
</reference>
<comment type="subunit">
    <text evidence="2">Interacts transiently with the RNA polymerase catalytic core formed by RpoA, RpoB, RpoC and RpoZ (2 alpha, 1 beta, 1 beta' and 1 omega subunit) to form the RNA polymerase holoenzyme that can initiate transcription.</text>
</comment>
<dbReference type="Pfam" id="PF12680">
    <property type="entry name" value="SnoaL_2"/>
    <property type="match status" value="1"/>
</dbReference>
<sequence>MDALTEAEFAELTDRHRRELRVHCYRMLGNFEDAEDLVQETFLRAWRRRETYAGRASFRAWLYRIATNASLDLLERRPRPTLPVPTDTPPPAVAVPWLTPYPDALLPDEAAVSRETVELAFLAAVQYLPPRQRAVLVLRDVLGWSAKETAAQLDTTVAGANSALQRARETLRAHLPARRLDWSGAKPTEEELAVVHRYMDALERGADAELGTLLREDARCAQAPWTGGNMSDDPAWYSGRDTLIEAWQPIFHGPDRAEFRCVPTVANGDPAIATYIRPPGSGPYRAFGLDVLRIVDGQVAEITCFGVATYRYFDLPAEITAEITG</sequence>
<keyword evidence="5 7" id="KW-0238">DNA-binding</keyword>
<dbReference type="PANTHER" id="PTHR43133">
    <property type="entry name" value="RNA POLYMERASE ECF-TYPE SIGMA FACTO"/>
    <property type="match status" value="1"/>
</dbReference>
<evidence type="ECO:0000256" key="2">
    <source>
        <dbReference type="ARBA" id="ARBA00011344"/>
    </source>
</evidence>
<dbReference type="InterPro" id="IPR036388">
    <property type="entry name" value="WH-like_DNA-bd_sf"/>
</dbReference>
<dbReference type="InterPro" id="IPR032710">
    <property type="entry name" value="NTF2-like_dom_sf"/>
</dbReference>
<keyword evidence="6 7" id="KW-0804">Transcription</keyword>
<dbReference type="InterPro" id="IPR013324">
    <property type="entry name" value="RNA_pol_sigma_r3/r4-like"/>
</dbReference>
<dbReference type="Pfam" id="PF04542">
    <property type="entry name" value="Sigma70_r2"/>
    <property type="match status" value="1"/>
</dbReference>
<dbReference type="CDD" id="cd06171">
    <property type="entry name" value="Sigma70_r4"/>
    <property type="match status" value="1"/>
</dbReference>
<keyword evidence="11" id="KW-0548">Nucleotidyltransferase</keyword>
<dbReference type="Gene3D" id="3.10.450.50">
    <property type="match status" value="1"/>
</dbReference>
<feature type="domain" description="RNA polymerase sigma-70 region 2" evidence="8">
    <location>
        <begin position="14"/>
        <end position="77"/>
    </location>
</feature>
<feature type="domain" description="SnoaL-like" evidence="10">
    <location>
        <begin position="195"/>
        <end position="302"/>
    </location>
</feature>
<dbReference type="Gene3D" id="1.10.10.10">
    <property type="entry name" value="Winged helix-like DNA-binding domain superfamily/Winged helix DNA-binding domain"/>
    <property type="match status" value="1"/>
</dbReference>
<dbReference type="NCBIfam" id="TIGR02960">
    <property type="entry name" value="SigX5"/>
    <property type="match status" value="1"/>
</dbReference>
<organism evidence="11 12">
    <name type="scientific">Actinophytocola gossypii</name>
    <dbReference type="NCBI Taxonomy" id="2812003"/>
    <lineage>
        <taxon>Bacteria</taxon>
        <taxon>Bacillati</taxon>
        <taxon>Actinomycetota</taxon>
        <taxon>Actinomycetes</taxon>
        <taxon>Pseudonocardiales</taxon>
        <taxon>Pseudonocardiaceae</taxon>
    </lineage>
</organism>
<evidence type="ECO:0000256" key="1">
    <source>
        <dbReference type="ARBA" id="ARBA00010641"/>
    </source>
</evidence>